<dbReference type="PATRIC" id="fig|927665.4.peg.4132"/>
<protein>
    <submittedName>
        <fullName evidence="2">Uncharacterized protein</fullName>
    </submittedName>
</protein>
<proteinExistence type="predicted"/>
<gene>
    <name evidence="2" type="ORF">HMPREF1535_04022</name>
</gene>
<organism evidence="2 3">
    <name type="scientific">Parabacteroides goldsteinii DSM 19448 = WAL 12034</name>
    <dbReference type="NCBI Taxonomy" id="927665"/>
    <lineage>
        <taxon>Bacteria</taxon>
        <taxon>Pseudomonadati</taxon>
        <taxon>Bacteroidota</taxon>
        <taxon>Bacteroidia</taxon>
        <taxon>Bacteroidales</taxon>
        <taxon>Tannerellaceae</taxon>
        <taxon>Parabacteroides</taxon>
    </lineage>
</organism>
<evidence type="ECO:0000313" key="3">
    <source>
        <dbReference type="Proteomes" id="UP000033047"/>
    </source>
</evidence>
<keyword evidence="1" id="KW-0472">Membrane</keyword>
<evidence type="ECO:0000313" key="2">
    <source>
        <dbReference type="EMBL" id="KKB48793.1"/>
    </source>
</evidence>
<feature type="transmembrane region" description="Helical" evidence="1">
    <location>
        <begin position="27"/>
        <end position="48"/>
    </location>
</feature>
<keyword evidence="1" id="KW-0812">Transmembrane</keyword>
<reference evidence="2 3" key="1">
    <citation type="submission" date="2013-04" db="EMBL/GenBank/DDBJ databases">
        <title>The Genome Sequence of Parabacteroides goldsteinii DSM 19448.</title>
        <authorList>
            <consortium name="The Broad Institute Genomics Platform"/>
            <person name="Earl A."/>
            <person name="Ward D."/>
            <person name="Feldgarden M."/>
            <person name="Gevers D."/>
            <person name="Martens E."/>
            <person name="Sakamoto M."/>
            <person name="Benno Y."/>
            <person name="Song Y."/>
            <person name="Liu C."/>
            <person name="Lee J."/>
            <person name="Bolanos M."/>
            <person name="Vaisanen M.L."/>
            <person name="Finegold S.M."/>
            <person name="Walker B."/>
            <person name="Young S."/>
            <person name="Zeng Q."/>
            <person name="Gargeya S."/>
            <person name="Fitzgerald M."/>
            <person name="Haas B."/>
            <person name="Abouelleil A."/>
            <person name="Allen A.W."/>
            <person name="Alvarado L."/>
            <person name="Arachchi H.M."/>
            <person name="Berlin A.M."/>
            <person name="Chapman S.B."/>
            <person name="Gainer-Dewar J."/>
            <person name="Goldberg J."/>
            <person name="Griggs A."/>
            <person name="Gujja S."/>
            <person name="Hansen M."/>
            <person name="Howarth C."/>
            <person name="Imamovic A."/>
            <person name="Ireland A."/>
            <person name="Larimer J."/>
            <person name="McCowan C."/>
            <person name="Murphy C."/>
            <person name="Pearson M."/>
            <person name="Poon T.W."/>
            <person name="Priest M."/>
            <person name="Roberts A."/>
            <person name="Saif S."/>
            <person name="Shea T."/>
            <person name="Sisk P."/>
            <person name="Sykes S."/>
            <person name="Wortman J."/>
            <person name="Nusbaum C."/>
            <person name="Birren B."/>
        </authorList>
    </citation>
    <scope>NUCLEOTIDE SEQUENCE [LARGE SCALE GENOMIC DNA]</scope>
    <source>
        <strain evidence="2 3">DSM 19448</strain>
    </source>
</reference>
<accession>A0A0F5ITH6</accession>
<dbReference type="EMBL" id="AQHV01000021">
    <property type="protein sequence ID" value="KKB48793.1"/>
    <property type="molecule type" value="Genomic_DNA"/>
</dbReference>
<keyword evidence="1" id="KW-1133">Transmembrane helix</keyword>
<dbReference type="Proteomes" id="UP000033047">
    <property type="component" value="Unassembled WGS sequence"/>
</dbReference>
<comment type="caution">
    <text evidence="2">The sequence shown here is derived from an EMBL/GenBank/DDBJ whole genome shotgun (WGS) entry which is preliminary data.</text>
</comment>
<dbReference type="RefSeq" id="WP_046147213.1">
    <property type="nucleotide sequence ID" value="NZ_KQ033913.1"/>
</dbReference>
<evidence type="ECO:0000256" key="1">
    <source>
        <dbReference type="SAM" id="Phobius"/>
    </source>
</evidence>
<dbReference type="STRING" id="927665.HMPREF1535_04022"/>
<dbReference type="HOGENOM" id="CLU_142698_0_0_10"/>
<name>A0A0F5ITH6_9BACT</name>
<sequence length="134" mass="15423">MYKKYFVILHLPNNKGVRQTMRKYLKWLLPVIFIAYYSCITLFIHVHIEHGTTIVHSHPFGKMNGGPCHHHASLSEIQLFHILTTLSVEDGAVHALHLNFNAQQVAEIVEYPVYPDYKLPDKGLFSLRAPPVFC</sequence>
<dbReference type="AlphaFoldDB" id="A0A0F5ITH6"/>